<accession>A0A1E3WE81</accession>
<evidence type="ECO:0000313" key="1">
    <source>
        <dbReference type="EMBL" id="ODS04135.1"/>
    </source>
</evidence>
<reference evidence="1 2" key="1">
    <citation type="journal article" date="2016" name="Environ. Microbiol.">
        <title>New Methyloceanibacter diversity from North Sea sediments includes methanotroph containing solely the soluble methane monooxygenase.</title>
        <authorList>
            <person name="Vekeman B."/>
            <person name="Kerckhof F.M."/>
            <person name="Cremers G."/>
            <person name="de Vos P."/>
            <person name="Vandamme P."/>
            <person name="Boon N."/>
            <person name="Op den Camp H.J."/>
            <person name="Heylen K."/>
        </authorList>
    </citation>
    <scope>NUCLEOTIDE SEQUENCE [LARGE SCALE GENOMIC DNA]</scope>
    <source>
        <strain evidence="1 2">R-67177</strain>
    </source>
</reference>
<evidence type="ECO:0000313" key="2">
    <source>
        <dbReference type="Proteomes" id="UP000095042"/>
    </source>
</evidence>
<sequence>MAQGAIIGAGVKAVNGACGKPLLGGWLRRDGPAPFNPSYCQGLRLLQPGQTALGIIAGRGDALVTYAELAADYCFIEREPVDAKSRLFNSKFVQLRHGMRTSTVFANGNGNTGKRGAGVTFQWYSDRPCKLTGEAECFHLEARIQGSRACKRHGITASTIASFDLAAWWDRQWAENKIGLYQIDAERFGRGSITAANANGVGIRSLSAASITRMRGAGPWQKEF</sequence>
<dbReference type="Proteomes" id="UP000095042">
    <property type="component" value="Unassembled WGS sequence"/>
</dbReference>
<protein>
    <submittedName>
        <fullName evidence="1">Uncharacterized protein</fullName>
    </submittedName>
</protein>
<dbReference type="AlphaFoldDB" id="A0A1E3WE81"/>
<proteinExistence type="predicted"/>
<comment type="caution">
    <text evidence="1">The sequence shown here is derived from an EMBL/GenBank/DDBJ whole genome shotgun (WGS) entry which is preliminary data.</text>
</comment>
<organism evidence="1 2">
    <name type="scientific">Methyloceanibacter marginalis</name>
    <dbReference type="NCBI Taxonomy" id="1774971"/>
    <lineage>
        <taxon>Bacteria</taxon>
        <taxon>Pseudomonadati</taxon>
        <taxon>Pseudomonadota</taxon>
        <taxon>Alphaproteobacteria</taxon>
        <taxon>Hyphomicrobiales</taxon>
        <taxon>Hyphomicrobiaceae</taxon>
        <taxon>Methyloceanibacter</taxon>
    </lineage>
</organism>
<dbReference type="EMBL" id="LPWD01000008">
    <property type="protein sequence ID" value="ODS04135.1"/>
    <property type="molecule type" value="Genomic_DNA"/>
</dbReference>
<gene>
    <name evidence="1" type="ORF">AUC71_05610</name>
</gene>
<keyword evidence="2" id="KW-1185">Reference proteome</keyword>
<name>A0A1E3WE81_9HYPH</name>